<dbReference type="InterPro" id="IPR008979">
    <property type="entry name" value="Galactose-bd-like_sf"/>
</dbReference>
<protein>
    <recommendedName>
        <fullName evidence="3">Beta-galactosidase galactose-binding domain-containing protein</fullName>
    </recommendedName>
</protein>
<dbReference type="EMBL" id="MU004234">
    <property type="protein sequence ID" value="KAF2670689.1"/>
    <property type="molecule type" value="Genomic_DNA"/>
</dbReference>
<keyword evidence="5" id="KW-1185">Reference proteome</keyword>
<dbReference type="Gene3D" id="2.60.120.260">
    <property type="entry name" value="Galactose-binding domain-like"/>
    <property type="match status" value="1"/>
</dbReference>
<dbReference type="Pfam" id="PF21467">
    <property type="entry name" value="BetaGal_gal-bd"/>
    <property type="match status" value="1"/>
</dbReference>
<keyword evidence="1" id="KW-0378">Hydrolase</keyword>
<dbReference type="GO" id="GO:0016798">
    <property type="term" value="F:hydrolase activity, acting on glycosyl bonds"/>
    <property type="evidence" value="ECO:0007669"/>
    <property type="project" value="UniProtKB-KW"/>
</dbReference>
<name>A0A6A6UEE7_9PEZI</name>
<accession>A0A6A6UEE7</accession>
<dbReference type="SUPFAM" id="SSF49785">
    <property type="entry name" value="Galactose-binding domain-like"/>
    <property type="match status" value="1"/>
</dbReference>
<keyword evidence="2" id="KW-0326">Glycosidase</keyword>
<dbReference type="AlphaFoldDB" id="A0A6A6UEE7"/>
<evidence type="ECO:0000256" key="2">
    <source>
        <dbReference type="ARBA" id="ARBA00023295"/>
    </source>
</evidence>
<evidence type="ECO:0000259" key="3">
    <source>
        <dbReference type="Pfam" id="PF21467"/>
    </source>
</evidence>
<reference evidence="4" key="1">
    <citation type="journal article" date="2020" name="Stud. Mycol.">
        <title>101 Dothideomycetes genomes: a test case for predicting lifestyles and emergence of pathogens.</title>
        <authorList>
            <person name="Haridas S."/>
            <person name="Albert R."/>
            <person name="Binder M."/>
            <person name="Bloem J."/>
            <person name="Labutti K."/>
            <person name="Salamov A."/>
            <person name="Andreopoulos B."/>
            <person name="Baker S."/>
            <person name="Barry K."/>
            <person name="Bills G."/>
            <person name="Bluhm B."/>
            <person name="Cannon C."/>
            <person name="Castanera R."/>
            <person name="Culley D."/>
            <person name="Daum C."/>
            <person name="Ezra D."/>
            <person name="Gonzalez J."/>
            <person name="Henrissat B."/>
            <person name="Kuo A."/>
            <person name="Liang C."/>
            <person name="Lipzen A."/>
            <person name="Lutzoni F."/>
            <person name="Magnuson J."/>
            <person name="Mondo S."/>
            <person name="Nolan M."/>
            <person name="Ohm R."/>
            <person name="Pangilinan J."/>
            <person name="Park H.-J."/>
            <person name="Ramirez L."/>
            <person name="Alfaro M."/>
            <person name="Sun H."/>
            <person name="Tritt A."/>
            <person name="Yoshinaga Y."/>
            <person name="Zwiers L.-H."/>
            <person name="Turgeon B."/>
            <person name="Goodwin S."/>
            <person name="Spatafora J."/>
            <person name="Crous P."/>
            <person name="Grigoriev I."/>
        </authorList>
    </citation>
    <scope>NUCLEOTIDE SEQUENCE</scope>
    <source>
        <strain evidence="4">CBS 115976</strain>
    </source>
</reference>
<evidence type="ECO:0000313" key="5">
    <source>
        <dbReference type="Proteomes" id="UP000799302"/>
    </source>
</evidence>
<gene>
    <name evidence="4" type="ORF">BT63DRAFT_413385</name>
</gene>
<feature type="domain" description="Beta-galactosidase galactose-binding" evidence="3">
    <location>
        <begin position="24"/>
        <end position="89"/>
    </location>
</feature>
<evidence type="ECO:0000256" key="1">
    <source>
        <dbReference type="ARBA" id="ARBA00022801"/>
    </source>
</evidence>
<dbReference type="InterPro" id="IPR048913">
    <property type="entry name" value="BetaGal_gal-bd"/>
</dbReference>
<proteinExistence type="predicted"/>
<sequence>MEEISFLDEAPKANDFDTKAGSPPVIYQGSFVMEGAEKTNNPALPDTYLEIPKGPRGVVWINVFNLGRYWYVGPQKSLYLPGTLIKPGKENTIVVLELEPGLRNGSMMAFGSVERAWGKNLDINCSNCV</sequence>
<organism evidence="4 5">
    <name type="scientific">Microthyrium microscopicum</name>
    <dbReference type="NCBI Taxonomy" id="703497"/>
    <lineage>
        <taxon>Eukaryota</taxon>
        <taxon>Fungi</taxon>
        <taxon>Dikarya</taxon>
        <taxon>Ascomycota</taxon>
        <taxon>Pezizomycotina</taxon>
        <taxon>Dothideomycetes</taxon>
        <taxon>Dothideomycetes incertae sedis</taxon>
        <taxon>Microthyriales</taxon>
        <taxon>Microthyriaceae</taxon>
        <taxon>Microthyrium</taxon>
    </lineage>
</organism>
<evidence type="ECO:0000313" key="4">
    <source>
        <dbReference type="EMBL" id="KAF2670689.1"/>
    </source>
</evidence>
<dbReference type="Proteomes" id="UP000799302">
    <property type="component" value="Unassembled WGS sequence"/>
</dbReference>
<dbReference type="OrthoDB" id="1657402at2759"/>